<sequence>MGGRCFTPSKERRLNTDYSKTVVDPIRQVVPCSTLRGFTEGYGDRDEDVLLPADELHLGRKLGALRFTTTTARNDSHRTIVFYSFASVGLMEVSVEVHVDHVKQRLASNASRLCMPSRHATSPMPKPNRANSIVNRHVSTTPYASPCRTTRLTAQLMLSTPCLIDNYRHRFPVEFSKPAQLNCSVLENVGEMCTCYSMNKNGMSLSITFETKRPSESTVHDTGGLTVKTPRSIQRNRPLRLAQTEVSGLIAKLLPLLVRSCQRITPLEHKTHQYEHRQKRKATTSLPD</sequence>
<reference evidence="2 3" key="1">
    <citation type="submission" date="2019-02" db="EMBL/GenBank/DDBJ databases">
        <title>Genome sequencing of the rare red list fungi Bondarzewia mesenterica.</title>
        <authorList>
            <person name="Buettner E."/>
            <person name="Kellner H."/>
        </authorList>
    </citation>
    <scope>NUCLEOTIDE SEQUENCE [LARGE SCALE GENOMIC DNA]</scope>
    <source>
        <strain evidence="2 3">DSM 108281</strain>
    </source>
</reference>
<dbReference type="EMBL" id="SGPL01001040">
    <property type="protein sequence ID" value="THH05206.1"/>
    <property type="molecule type" value="Genomic_DNA"/>
</dbReference>
<name>A0A4S4L1L8_9AGAM</name>
<dbReference type="OrthoDB" id="3345970at2759"/>
<keyword evidence="3" id="KW-1185">Reference proteome</keyword>
<evidence type="ECO:0000313" key="3">
    <source>
        <dbReference type="Proteomes" id="UP000310158"/>
    </source>
</evidence>
<gene>
    <name evidence="2" type="ORF">EW146_g9966</name>
</gene>
<evidence type="ECO:0000256" key="1">
    <source>
        <dbReference type="SAM" id="MobiDB-lite"/>
    </source>
</evidence>
<accession>A0A4S4L1L8</accession>
<evidence type="ECO:0000313" key="2">
    <source>
        <dbReference type="EMBL" id="THH05206.1"/>
    </source>
</evidence>
<organism evidence="2 3">
    <name type="scientific">Bondarzewia mesenterica</name>
    <dbReference type="NCBI Taxonomy" id="1095465"/>
    <lineage>
        <taxon>Eukaryota</taxon>
        <taxon>Fungi</taxon>
        <taxon>Dikarya</taxon>
        <taxon>Basidiomycota</taxon>
        <taxon>Agaricomycotina</taxon>
        <taxon>Agaricomycetes</taxon>
        <taxon>Russulales</taxon>
        <taxon>Bondarzewiaceae</taxon>
        <taxon>Bondarzewia</taxon>
    </lineage>
</organism>
<proteinExistence type="predicted"/>
<dbReference type="AlphaFoldDB" id="A0A4S4L1L8"/>
<dbReference type="Proteomes" id="UP000310158">
    <property type="component" value="Unassembled WGS sequence"/>
</dbReference>
<comment type="caution">
    <text evidence="2">The sequence shown here is derived from an EMBL/GenBank/DDBJ whole genome shotgun (WGS) entry which is preliminary data.</text>
</comment>
<protein>
    <submittedName>
        <fullName evidence="2">Uncharacterized protein</fullName>
    </submittedName>
</protein>
<feature type="region of interest" description="Disordered" evidence="1">
    <location>
        <begin position="269"/>
        <end position="288"/>
    </location>
</feature>